<evidence type="ECO:0000259" key="2">
    <source>
        <dbReference type="Pfam" id="PF00534"/>
    </source>
</evidence>
<proteinExistence type="predicted"/>
<keyword evidence="5" id="KW-1185">Reference proteome</keyword>
<protein>
    <submittedName>
        <fullName evidence="4">Uncharacterized protein</fullName>
    </submittedName>
</protein>
<dbReference type="PANTHER" id="PTHR46401:SF2">
    <property type="entry name" value="GLYCOSYLTRANSFERASE WBBK-RELATED"/>
    <property type="match status" value="1"/>
</dbReference>
<feature type="domain" description="Glycosyltransferase subfamily 4-like N-terminal" evidence="3">
    <location>
        <begin position="14"/>
        <end position="184"/>
    </location>
</feature>
<dbReference type="EMBL" id="MPJW01000163">
    <property type="protein sequence ID" value="OLU38510.1"/>
    <property type="molecule type" value="Genomic_DNA"/>
</dbReference>
<dbReference type="GO" id="GO:0016757">
    <property type="term" value="F:glycosyltransferase activity"/>
    <property type="evidence" value="ECO:0007669"/>
    <property type="project" value="InterPro"/>
</dbReference>
<dbReference type="Pfam" id="PF00534">
    <property type="entry name" value="Glycos_transf_1"/>
    <property type="match status" value="1"/>
</dbReference>
<gene>
    <name evidence="4" type="ORF">BO222_08305</name>
</gene>
<dbReference type="Proteomes" id="UP000186341">
    <property type="component" value="Unassembled WGS sequence"/>
</dbReference>
<dbReference type="AlphaFoldDB" id="A0A1U7NF37"/>
<organism evidence="4 5">
    <name type="scientific">Ileibacterium valens</name>
    <dbReference type="NCBI Taxonomy" id="1862668"/>
    <lineage>
        <taxon>Bacteria</taxon>
        <taxon>Bacillati</taxon>
        <taxon>Bacillota</taxon>
        <taxon>Erysipelotrichia</taxon>
        <taxon>Erysipelotrichales</taxon>
        <taxon>Erysipelotrichaceae</taxon>
        <taxon>Ileibacterium</taxon>
    </lineage>
</organism>
<name>A0A1U7NF37_9FIRM</name>
<comment type="caution">
    <text evidence="4">The sequence shown here is derived from an EMBL/GenBank/DDBJ whole genome shotgun (WGS) entry which is preliminary data.</text>
</comment>
<dbReference type="GO" id="GO:0009103">
    <property type="term" value="P:lipopolysaccharide biosynthetic process"/>
    <property type="evidence" value="ECO:0007669"/>
    <property type="project" value="TreeGrafter"/>
</dbReference>
<dbReference type="SUPFAM" id="SSF53756">
    <property type="entry name" value="UDP-Glycosyltransferase/glycogen phosphorylase"/>
    <property type="match status" value="1"/>
</dbReference>
<dbReference type="InterPro" id="IPR001296">
    <property type="entry name" value="Glyco_trans_1"/>
</dbReference>
<dbReference type="OrthoDB" id="3199616at2"/>
<accession>A0A1U7NF37</accession>
<dbReference type="RefSeq" id="WP_075820107.1">
    <property type="nucleotide sequence ID" value="NZ_MPJW01000163.1"/>
</dbReference>
<dbReference type="CDD" id="cd03801">
    <property type="entry name" value="GT4_PimA-like"/>
    <property type="match status" value="1"/>
</dbReference>
<keyword evidence="1" id="KW-0808">Transferase</keyword>
<dbReference type="Gene3D" id="3.40.50.2000">
    <property type="entry name" value="Glycogen Phosphorylase B"/>
    <property type="match status" value="2"/>
</dbReference>
<sequence>MKVLFLLHTTKLDGSSISFINLAKGLSQAGNQIYFAYPDEVIDQSFLARVRPYVYGYYPVSYNLFWKKNDNKYVKAFIKYSLKQIKDFYFLLELKKIVEQIKPDLIHSNSGVIHIGYYLSQITHIPHVWHIREYVVKDFGWKIEPSYSSFVKKLDKSNVITISDDLLIYFKQKNNSKAKRIYNGCLSKKEAKINNQKRNFFLICSRVSKEKGHEEVIRAFSEFIISSPGYRLLIAGAGEENYINYLKDLAKSLGCYHAIDFLGFIADVKPLMLNAKALIVGSIFEGFGRMTAEAYMCGCPVIGRNTGGTKEILEKTGGLVFSNYDQLVQTMRFIVEMSDIEYEEMIQNGYKVAVEKFSIETNTANVISYYKRILDNSKNENQ</sequence>
<dbReference type="Pfam" id="PF13439">
    <property type="entry name" value="Glyco_transf_4"/>
    <property type="match status" value="1"/>
</dbReference>
<evidence type="ECO:0000259" key="3">
    <source>
        <dbReference type="Pfam" id="PF13439"/>
    </source>
</evidence>
<dbReference type="PANTHER" id="PTHR46401">
    <property type="entry name" value="GLYCOSYLTRANSFERASE WBBK-RELATED"/>
    <property type="match status" value="1"/>
</dbReference>
<evidence type="ECO:0000313" key="5">
    <source>
        <dbReference type="Proteomes" id="UP000186341"/>
    </source>
</evidence>
<feature type="domain" description="Glycosyl transferase family 1" evidence="2">
    <location>
        <begin position="191"/>
        <end position="351"/>
    </location>
</feature>
<dbReference type="InterPro" id="IPR028098">
    <property type="entry name" value="Glyco_trans_4-like_N"/>
</dbReference>
<evidence type="ECO:0000313" key="4">
    <source>
        <dbReference type="EMBL" id="OLU38510.1"/>
    </source>
</evidence>
<dbReference type="GeneID" id="82203171"/>
<reference evidence="4 5" key="1">
    <citation type="submission" date="2016-11" db="EMBL/GenBank/DDBJ databases">
        <title>Description of two novel members of the family Erysipelotrichaceae: Ileibacterium lipovorans gen. nov., sp. nov. and Dubosiella newyorkensis, gen. nov., sp. nov.</title>
        <authorList>
            <person name="Cox L.M."/>
            <person name="Sohn J."/>
            <person name="Tyrrell K.L."/>
            <person name="Citron D.M."/>
            <person name="Lawson P.A."/>
            <person name="Patel N.B."/>
            <person name="Iizumi T."/>
            <person name="Perez-Perez G.I."/>
            <person name="Goldstein E.J."/>
            <person name="Blaser M.J."/>
        </authorList>
    </citation>
    <scope>NUCLEOTIDE SEQUENCE [LARGE SCALE GENOMIC DNA]</scope>
    <source>
        <strain evidence="4 5">NYU-BL-A3</strain>
    </source>
</reference>
<evidence type="ECO:0000256" key="1">
    <source>
        <dbReference type="ARBA" id="ARBA00022679"/>
    </source>
</evidence>